<dbReference type="EMBL" id="UGHJ01000001">
    <property type="protein sequence ID" value="STO69201.1"/>
    <property type="molecule type" value="Genomic_DNA"/>
</dbReference>
<feature type="domain" description="Polymerase beta nucleotidyltransferase" evidence="1">
    <location>
        <begin position="13"/>
        <end position="103"/>
    </location>
</feature>
<name>A0A1V4B117_9PAST</name>
<dbReference type="SUPFAM" id="SSF81301">
    <property type="entry name" value="Nucleotidyltransferase"/>
    <property type="match status" value="1"/>
</dbReference>
<dbReference type="CDD" id="cd05403">
    <property type="entry name" value="NT_KNTase_like"/>
    <property type="match status" value="1"/>
</dbReference>
<evidence type="ECO:0000313" key="3">
    <source>
        <dbReference type="EMBL" id="STO69201.1"/>
    </source>
</evidence>
<dbReference type="InterPro" id="IPR041633">
    <property type="entry name" value="Polbeta"/>
</dbReference>
<evidence type="ECO:0000313" key="4">
    <source>
        <dbReference type="Proteomes" id="UP000254329"/>
    </source>
</evidence>
<organism evidence="2 4">
    <name type="scientific">Canicola haemoglobinophilus</name>
    <dbReference type="NCBI Taxonomy" id="733"/>
    <lineage>
        <taxon>Bacteria</taxon>
        <taxon>Pseudomonadati</taxon>
        <taxon>Pseudomonadota</taxon>
        <taxon>Gammaproteobacteria</taxon>
        <taxon>Pasteurellales</taxon>
        <taxon>Pasteurellaceae</taxon>
        <taxon>Canicola</taxon>
    </lineage>
</organism>
<protein>
    <submittedName>
        <fullName evidence="2">DNA polymerase beta domain-containing protein region</fullName>
    </submittedName>
</protein>
<dbReference type="STRING" id="733.B0186_06260"/>
<dbReference type="EMBL" id="UGHF01000001">
    <property type="protein sequence ID" value="STO59478.1"/>
    <property type="molecule type" value="Genomic_DNA"/>
</dbReference>
<evidence type="ECO:0000313" key="2">
    <source>
        <dbReference type="EMBL" id="STO59478.1"/>
    </source>
</evidence>
<dbReference type="RefSeq" id="WP_078218512.1">
    <property type="nucleotide sequence ID" value="NZ_MUXZ01000017.1"/>
</dbReference>
<sequence length="104" mass="12283">MSDFGLSERSTSRIKNILKKYPEVEQAIIYGSRAMGNYREGSDIDLTLKGENLTREIACKIWNDLDDSYLPYFFDLSIYHQLSHQPFIEHIDRVGKLFYQREDK</sequence>
<dbReference type="OrthoDB" id="9803106at2"/>
<dbReference type="Pfam" id="PF18765">
    <property type="entry name" value="Polbeta"/>
    <property type="match status" value="1"/>
</dbReference>
<reference evidence="4 5" key="1">
    <citation type="submission" date="2018-06" db="EMBL/GenBank/DDBJ databases">
        <authorList>
            <consortium name="Pathogen Informatics"/>
            <person name="Doyle S."/>
        </authorList>
    </citation>
    <scope>NUCLEOTIDE SEQUENCE [LARGE SCALE GENOMIC DNA]</scope>
    <source>
        <strain evidence="2 4">NCTC1659</strain>
        <strain evidence="3 5">NCTC8540</strain>
    </source>
</reference>
<accession>A0A1V4B117</accession>
<gene>
    <name evidence="2" type="ORF">NCTC1659_00728</name>
    <name evidence="3" type="ORF">NCTC8540_01726</name>
</gene>
<keyword evidence="4" id="KW-1185">Reference proteome</keyword>
<evidence type="ECO:0000259" key="1">
    <source>
        <dbReference type="Pfam" id="PF18765"/>
    </source>
</evidence>
<evidence type="ECO:0000313" key="5">
    <source>
        <dbReference type="Proteomes" id="UP000254496"/>
    </source>
</evidence>
<dbReference type="InterPro" id="IPR043519">
    <property type="entry name" value="NT_sf"/>
</dbReference>
<dbReference type="Gene3D" id="3.30.460.10">
    <property type="entry name" value="Beta Polymerase, domain 2"/>
    <property type="match status" value="1"/>
</dbReference>
<dbReference type="AlphaFoldDB" id="A0A1V4B117"/>
<dbReference type="Proteomes" id="UP000254496">
    <property type="component" value="Unassembled WGS sequence"/>
</dbReference>
<dbReference type="Proteomes" id="UP000254329">
    <property type="component" value="Unassembled WGS sequence"/>
</dbReference>
<proteinExistence type="predicted"/>